<proteinExistence type="predicted"/>
<evidence type="ECO:0000313" key="2">
    <source>
        <dbReference type="EMBL" id="ETV73061.1"/>
    </source>
</evidence>
<accession>W4G1C5</accession>
<feature type="compositionally biased region" description="Basic and acidic residues" evidence="1">
    <location>
        <begin position="1"/>
        <end position="13"/>
    </location>
</feature>
<evidence type="ECO:0000256" key="1">
    <source>
        <dbReference type="SAM" id="MobiDB-lite"/>
    </source>
</evidence>
<sequence>MNTKQNKDMKAEQNLHNMNANRTEGLEASLAEASNSLRVSEQCTREAVEQLDHERAQFQLALQEQRESRLDLERSAEDVPSSRNENRKEPKKYSWNVLESRPSEDSKILSVQKTKKSWRVSLKSCRIKTAPRGC</sequence>
<dbReference type="RefSeq" id="XP_009837510.1">
    <property type="nucleotide sequence ID" value="XM_009839208.1"/>
</dbReference>
<dbReference type="GeneID" id="20814093"/>
<dbReference type="VEuPathDB" id="FungiDB:H257_12097"/>
<dbReference type="AlphaFoldDB" id="W4G1C5"/>
<feature type="region of interest" description="Disordered" evidence="1">
    <location>
        <begin position="66"/>
        <end position="93"/>
    </location>
</feature>
<feature type="compositionally biased region" description="Basic and acidic residues" evidence="1">
    <location>
        <begin position="66"/>
        <end position="77"/>
    </location>
</feature>
<gene>
    <name evidence="2" type="ORF">H257_12097</name>
</gene>
<name>W4G1C5_APHAT</name>
<feature type="region of interest" description="Disordered" evidence="1">
    <location>
        <begin position="1"/>
        <end position="36"/>
    </location>
</feature>
<organism evidence="2">
    <name type="scientific">Aphanomyces astaci</name>
    <name type="common">Crayfish plague agent</name>
    <dbReference type="NCBI Taxonomy" id="112090"/>
    <lineage>
        <taxon>Eukaryota</taxon>
        <taxon>Sar</taxon>
        <taxon>Stramenopiles</taxon>
        <taxon>Oomycota</taxon>
        <taxon>Saprolegniomycetes</taxon>
        <taxon>Saprolegniales</taxon>
        <taxon>Verrucalvaceae</taxon>
        <taxon>Aphanomyces</taxon>
    </lineage>
</organism>
<protein>
    <submittedName>
        <fullName evidence="2">Uncharacterized protein</fullName>
    </submittedName>
</protein>
<dbReference type="EMBL" id="KI913151">
    <property type="protein sequence ID" value="ETV73061.1"/>
    <property type="molecule type" value="Genomic_DNA"/>
</dbReference>
<reference evidence="2" key="1">
    <citation type="submission" date="2013-12" db="EMBL/GenBank/DDBJ databases">
        <title>The Genome Sequence of Aphanomyces astaci APO3.</title>
        <authorList>
            <consortium name="The Broad Institute Genomics Platform"/>
            <person name="Russ C."/>
            <person name="Tyler B."/>
            <person name="van West P."/>
            <person name="Dieguez-Uribeondo J."/>
            <person name="Young S.K."/>
            <person name="Zeng Q."/>
            <person name="Gargeya S."/>
            <person name="Fitzgerald M."/>
            <person name="Abouelleil A."/>
            <person name="Alvarado L."/>
            <person name="Chapman S.B."/>
            <person name="Gainer-Dewar J."/>
            <person name="Goldberg J."/>
            <person name="Griggs A."/>
            <person name="Gujja S."/>
            <person name="Hansen M."/>
            <person name="Howarth C."/>
            <person name="Imamovic A."/>
            <person name="Ireland A."/>
            <person name="Larimer J."/>
            <person name="McCowan C."/>
            <person name="Murphy C."/>
            <person name="Pearson M."/>
            <person name="Poon T.W."/>
            <person name="Priest M."/>
            <person name="Roberts A."/>
            <person name="Saif S."/>
            <person name="Shea T."/>
            <person name="Sykes S."/>
            <person name="Wortman J."/>
            <person name="Nusbaum C."/>
            <person name="Birren B."/>
        </authorList>
    </citation>
    <scope>NUCLEOTIDE SEQUENCE [LARGE SCALE GENOMIC DNA]</scope>
    <source>
        <strain evidence="2">APO3</strain>
    </source>
</reference>